<feature type="compositionally biased region" description="Basic and acidic residues" evidence="6">
    <location>
        <begin position="229"/>
        <end position="249"/>
    </location>
</feature>
<evidence type="ECO:0000259" key="7">
    <source>
        <dbReference type="Pfam" id="PF08281"/>
    </source>
</evidence>
<evidence type="ECO:0000256" key="3">
    <source>
        <dbReference type="ARBA" id="ARBA00023082"/>
    </source>
</evidence>
<evidence type="ECO:0000256" key="6">
    <source>
        <dbReference type="SAM" id="MobiDB-lite"/>
    </source>
</evidence>
<dbReference type="InterPro" id="IPR036388">
    <property type="entry name" value="WH-like_DNA-bd_sf"/>
</dbReference>
<proteinExistence type="inferred from homology"/>
<dbReference type="InterPro" id="IPR013249">
    <property type="entry name" value="RNA_pol_sigma70_r4_t2"/>
</dbReference>
<protein>
    <submittedName>
        <fullName evidence="8">Sigma factor-like helix-turn-helix DNA-binding protein</fullName>
    </submittedName>
</protein>
<keyword evidence="4" id="KW-0238">DNA-binding</keyword>
<evidence type="ECO:0000256" key="5">
    <source>
        <dbReference type="ARBA" id="ARBA00023163"/>
    </source>
</evidence>
<dbReference type="Pfam" id="PF08281">
    <property type="entry name" value="Sigma70_r4_2"/>
    <property type="match status" value="1"/>
</dbReference>
<dbReference type="InterPro" id="IPR013324">
    <property type="entry name" value="RNA_pol_sigma_r3/r4-like"/>
</dbReference>
<keyword evidence="9" id="KW-1185">Reference proteome</keyword>
<dbReference type="SUPFAM" id="SSF88946">
    <property type="entry name" value="Sigma2 domain of RNA polymerase sigma factors"/>
    <property type="match status" value="1"/>
</dbReference>
<organism evidence="8 9">
    <name type="scientific">Streptomyces tamarix</name>
    <dbReference type="NCBI Taxonomy" id="3078565"/>
    <lineage>
        <taxon>Bacteria</taxon>
        <taxon>Bacillati</taxon>
        <taxon>Actinomycetota</taxon>
        <taxon>Actinomycetes</taxon>
        <taxon>Kitasatosporales</taxon>
        <taxon>Streptomycetaceae</taxon>
        <taxon>Streptomyces</taxon>
    </lineage>
</organism>
<dbReference type="Gene3D" id="1.10.10.10">
    <property type="entry name" value="Winged helix-like DNA-binding domain superfamily/Winged helix DNA-binding domain"/>
    <property type="match status" value="1"/>
</dbReference>
<dbReference type="Gene3D" id="1.10.1740.10">
    <property type="match status" value="1"/>
</dbReference>
<evidence type="ECO:0000313" key="9">
    <source>
        <dbReference type="Proteomes" id="UP001250181"/>
    </source>
</evidence>
<evidence type="ECO:0000256" key="1">
    <source>
        <dbReference type="ARBA" id="ARBA00010641"/>
    </source>
</evidence>
<sequence>MSQSTAPPPSAPAPTPVESFDALYAAAAPALVHQAYLLTGRRRHAFDSVEHAFQRAWEHWPEVAFDPDPAGWVRARTYEYALAPWHRFRRRPGRPEAPPADPAHRALLELPPLYRRTVLLCDGLGLSVEEAAAETAATVPAATSRLHHARTALGQRVPGLADPDDLREWLSGLVAAVSTATLPLARSVRTGSERRLRALTRTVYGVTALLVGAVVLSAVTPPSTPPDPSPRDRVVDGVPHRDDHEAPRP</sequence>
<accession>A0ABU3QRI0</accession>
<dbReference type="SUPFAM" id="SSF88659">
    <property type="entry name" value="Sigma3 and sigma4 domains of RNA polymerase sigma factors"/>
    <property type="match status" value="1"/>
</dbReference>
<comment type="caution">
    <text evidence="8">The sequence shown here is derived from an EMBL/GenBank/DDBJ whole genome shotgun (WGS) entry which is preliminary data.</text>
</comment>
<dbReference type="PANTHER" id="PTHR43133:SF8">
    <property type="entry name" value="RNA POLYMERASE SIGMA FACTOR HI_1459-RELATED"/>
    <property type="match status" value="1"/>
</dbReference>
<dbReference type="InterPro" id="IPR013325">
    <property type="entry name" value="RNA_pol_sigma_r2"/>
</dbReference>
<evidence type="ECO:0000313" key="8">
    <source>
        <dbReference type="EMBL" id="MDT9685359.1"/>
    </source>
</evidence>
<dbReference type="Proteomes" id="UP001250181">
    <property type="component" value="Unassembled WGS sequence"/>
</dbReference>
<evidence type="ECO:0000256" key="4">
    <source>
        <dbReference type="ARBA" id="ARBA00023125"/>
    </source>
</evidence>
<dbReference type="InterPro" id="IPR039425">
    <property type="entry name" value="RNA_pol_sigma-70-like"/>
</dbReference>
<evidence type="ECO:0000256" key="2">
    <source>
        <dbReference type="ARBA" id="ARBA00023015"/>
    </source>
</evidence>
<name>A0ABU3QRI0_9ACTN</name>
<dbReference type="EMBL" id="JAWCTQ010000040">
    <property type="protein sequence ID" value="MDT9685359.1"/>
    <property type="molecule type" value="Genomic_DNA"/>
</dbReference>
<dbReference type="PANTHER" id="PTHR43133">
    <property type="entry name" value="RNA POLYMERASE ECF-TYPE SIGMA FACTO"/>
    <property type="match status" value="1"/>
</dbReference>
<feature type="region of interest" description="Disordered" evidence="6">
    <location>
        <begin position="219"/>
        <end position="249"/>
    </location>
</feature>
<dbReference type="RefSeq" id="WP_315880402.1">
    <property type="nucleotide sequence ID" value="NZ_JAWCTQ010000040.1"/>
</dbReference>
<keyword evidence="5" id="KW-0804">Transcription</keyword>
<comment type="similarity">
    <text evidence="1">Belongs to the sigma-70 factor family. ECF subfamily.</text>
</comment>
<keyword evidence="3" id="KW-0731">Sigma factor</keyword>
<reference evidence="8 9" key="1">
    <citation type="submission" date="2023-09" db="EMBL/GenBank/DDBJ databases">
        <title>Streptomyces sp. nov.: A antagonism against Alternaria gaisen Producing Streptochlin, Isolated from Tamarix root soil.</title>
        <authorList>
            <person name="Chen Y."/>
        </authorList>
    </citation>
    <scope>NUCLEOTIDE SEQUENCE [LARGE SCALE GENOMIC DNA]</scope>
    <source>
        <strain evidence="8 9">TRM76323</strain>
    </source>
</reference>
<feature type="domain" description="RNA polymerase sigma factor 70 region 4 type 2" evidence="7">
    <location>
        <begin position="104"/>
        <end position="153"/>
    </location>
</feature>
<gene>
    <name evidence="8" type="ORF">RND61_25325</name>
</gene>
<keyword evidence="2" id="KW-0805">Transcription regulation</keyword>